<dbReference type="AlphaFoldDB" id="A0A835P5A7"/>
<proteinExistence type="predicted"/>
<evidence type="ECO:0000313" key="1">
    <source>
        <dbReference type="EMBL" id="KAG0446126.1"/>
    </source>
</evidence>
<keyword evidence="3" id="KW-1185">Reference proteome</keyword>
<dbReference type="EMBL" id="JADCNM010000613">
    <property type="protein sequence ID" value="KAG0446126.1"/>
    <property type="molecule type" value="Genomic_DNA"/>
</dbReference>
<name>A0A835P5A7_VANPL</name>
<gene>
    <name evidence="2" type="ORF">HPP92_028985</name>
    <name evidence="1" type="ORF">HPP92_028996</name>
</gene>
<dbReference type="Proteomes" id="UP000636800">
    <property type="component" value="Unassembled WGS sequence"/>
</dbReference>
<dbReference type="Proteomes" id="UP000639772">
    <property type="component" value="Unassembled WGS sequence"/>
</dbReference>
<protein>
    <submittedName>
        <fullName evidence="2">Uncharacterized protein</fullName>
    </submittedName>
</protein>
<sequence length="68" mass="7602">MEVVTHGISLMLRLKDNCDWEYNNRLIEASFIILPVQNGTKGDINCDQRLPVHSGGFGVNFQIAGVKQ</sequence>
<dbReference type="EMBL" id="JADCNL010000612">
    <property type="protein sequence ID" value="KAG0446128.1"/>
    <property type="molecule type" value="Genomic_DNA"/>
</dbReference>
<evidence type="ECO:0000313" key="4">
    <source>
        <dbReference type="Proteomes" id="UP000639772"/>
    </source>
</evidence>
<accession>A0A835P5A7</accession>
<reference evidence="3 4" key="1">
    <citation type="journal article" date="2020" name="Nat. Food">
        <title>A phased Vanilla planifolia genome enables genetic improvement of flavour and production.</title>
        <authorList>
            <person name="Hasing T."/>
            <person name="Tang H."/>
            <person name="Brym M."/>
            <person name="Khazi F."/>
            <person name="Huang T."/>
            <person name="Chambers A.H."/>
        </authorList>
    </citation>
    <scope>NUCLEOTIDE SEQUENCE [LARGE SCALE GENOMIC DNA]</scope>
    <source>
        <tissue evidence="2">Leaf</tissue>
    </source>
</reference>
<comment type="caution">
    <text evidence="2">The sequence shown here is derived from an EMBL/GenBank/DDBJ whole genome shotgun (WGS) entry which is preliminary data.</text>
</comment>
<organism evidence="2 3">
    <name type="scientific">Vanilla planifolia</name>
    <name type="common">Vanilla</name>
    <dbReference type="NCBI Taxonomy" id="51239"/>
    <lineage>
        <taxon>Eukaryota</taxon>
        <taxon>Viridiplantae</taxon>
        <taxon>Streptophyta</taxon>
        <taxon>Embryophyta</taxon>
        <taxon>Tracheophyta</taxon>
        <taxon>Spermatophyta</taxon>
        <taxon>Magnoliopsida</taxon>
        <taxon>Liliopsida</taxon>
        <taxon>Asparagales</taxon>
        <taxon>Orchidaceae</taxon>
        <taxon>Vanilloideae</taxon>
        <taxon>Vanilleae</taxon>
        <taxon>Vanilla</taxon>
    </lineage>
</organism>
<evidence type="ECO:0000313" key="3">
    <source>
        <dbReference type="Proteomes" id="UP000636800"/>
    </source>
</evidence>
<evidence type="ECO:0000313" key="2">
    <source>
        <dbReference type="EMBL" id="KAG0446128.1"/>
    </source>
</evidence>